<keyword evidence="3" id="KW-1185">Reference proteome</keyword>
<protein>
    <submittedName>
        <fullName evidence="1">Uncharacterized protein</fullName>
    </submittedName>
</protein>
<dbReference type="AlphaFoldDB" id="W9RAZ1"/>
<gene>
    <name evidence="1" type="ORF">L484_008316</name>
    <name evidence="2" type="ORF">L484_008318</name>
</gene>
<evidence type="ECO:0000313" key="2">
    <source>
        <dbReference type="EMBL" id="EXB62515.1"/>
    </source>
</evidence>
<proteinExistence type="predicted"/>
<reference evidence="1" key="2">
    <citation type="submission" date="2013-06" db="EMBL/GenBank/DDBJ databases">
        <title>Draft Genome Sequence of a Mulberry Tree, Morus notabilis C.K. Schn.</title>
        <authorList>
            <person name="He N."/>
            <person name="Zhao S."/>
        </authorList>
    </citation>
    <scope>NUCLEOTIDE SEQUENCE</scope>
</reference>
<dbReference type="EMBL" id="KE344453">
    <property type="protein sequence ID" value="EXB62513.1"/>
    <property type="molecule type" value="Genomic_DNA"/>
</dbReference>
<evidence type="ECO:0000313" key="1">
    <source>
        <dbReference type="EMBL" id="EXB62513.1"/>
    </source>
</evidence>
<evidence type="ECO:0000313" key="3">
    <source>
        <dbReference type="Proteomes" id="UP000030645"/>
    </source>
</evidence>
<dbReference type="Proteomes" id="UP000030645">
    <property type="component" value="Unassembled WGS sequence"/>
</dbReference>
<accession>W9RAZ1</accession>
<name>W9RAZ1_9ROSA</name>
<sequence length="101" mass="11459">MGFYSIDFSFVQKWFFFSFFEIDRGRRRCWITDLRWRHTYGLTEVGWRGWVKCVGPSSVHGGGLSLPSLVFAARSLSLRRNGDDGIGVLQGEATKICCCVG</sequence>
<reference evidence="3" key="1">
    <citation type="submission" date="2013-01" db="EMBL/GenBank/DDBJ databases">
        <title>Draft Genome Sequence of a Mulberry Tree, Morus notabilis C.K. Schneid.</title>
        <authorList>
            <person name="He N."/>
            <person name="Zhao S."/>
        </authorList>
    </citation>
    <scope>NUCLEOTIDE SEQUENCE</scope>
</reference>
<dbReference type="EMBL" id="KE344453">
    <property type="protein sequence ID" value="EXB62515.1"/>
    <property type="molecule type" value="Genomic_DNA"/>
</dbReference>
<organism evidence="1 3">
    <name type="scientific">Morus notabilis</name>
    <dbReference type="NCBI Taxonomy" id="981085"/>
    <lineage>
        <taxon>Eukaryota</taxon>
        <taxon>Viridiplantae</taxon>
        <taxon>Streptophyta</taxon>
        <taxon>Embryophyta</taxon>
        <taxon>Tracheophyta</taxon>
        <taxon>Spermatophyta</taxon>
        <taxon>Magnoliopsida</taxon>
        <taxon>eudicotyledons</taxon>
        <taxon>Gunneridae</taxon>
        <taxon>Pentapetalae</taxon>
        <taxon>rosids</taxon>
        <taxon>fabids</taxon>
        <taxon>Rosales</taxon>
        <taxon>Moraceae</taxon>
        <taxon>Moreae</taxon>
        <taxon>Morus</taxon>
    </lineage>
</organism>